<organism evidence="2 3">
    <name type="scientific">Aliiruegeria haliotis</name>
    <dbReference type="NCBI Taxonomy" id="1280846"/>
    <lineage>
        <taxon>Bacteria</taxon>
        <taxon>Pseudomonadati</taxon>
        <taxon>Pseudomonadota</taxon>
        <taxon>Alphaproteobacteria</taxon>
        <taxon>Rhodobacterales</taxon>
        <taxon>Roseobacteraceae</taxon>
        <taxon>Aliiruegeria</taxon>
    </lineage>
</organism>
<name>A0A2T0RSV9_9RHOB</name>
<dbReference type="RefSeq" id="WP_106204561.1">
    <property type="nucleotide sequence ID" value="NZ_PVTD01000003.1"/>
</dbReference>
<dbReference type="EMBL" id="PVTD01000003">
    <property type="protein sequence ID" value="PRY24173.1"/>
    <property type="molecule type" value="Genomic_DNA"/>
</dbReference>
<dbReference type="Proteomes" id="UP000239480">
    <property type="component" value="Unassembled WGS sequence"/>
</dbReference>
<protein>
    <submittedName>
        <fullName evidence="2">Uncharacterized protein</fullName>
    </submittedName>
</protein>
<evidence type="ECO:0000313" key="2">
    <source>
        <dbReference type="EMBL" id="PRY24173.1"/>
    </source>
</evidence>
<evidence type="ECO:0000313" key="3">
    <source>
        <dbReference type="Proteomes" id="UP000239480"/>
    </source>
</evidence>
<dbReference type="AlphaFoldDB" id="A0A2T0RSV9"/>
<proteinExistence type="predicted"/>
<sequence length="149" mass="16958">MERSGAISFPFEVFEGERPDFFIRHGKEQFGIEVTEAADPDEQAKWTKEAKDDRASAEPVPRLVGEEACHNPEKVRDIVGKAVSRKAGRANYTPCDLLVYLNTHADWFLEGEELFDLLSEIELETCPFPRVYVYKPDTLLELVSETIHA</sequence>
<feature type="region of interest" description="Disordered" evidence="1">
    <location>
        <begin position="38"/>
        <end position="60"/>
    </location>
</feature>
<gene>
    <name evidence="2" type="ORF">CLV78_10337</name>
</gene>
<keyword evidence="3" id="KW-1185">Reference proteome</keyword>
<feature type="compositionally biased region" description="Basic and acidic residues" evidence="1">
    <location>
        <begin position="42"/>
        <end position="56"/>
    </location>
</feature>
<comment type="caution">
    <text evidence="2">The sequence shown here is derived from an EMBL/GenBank/DDBJ whole genome shotgun (WGS) entry which is preliminary data.</text>
</comment>
<reference evidence="2 3" key="1">
    <citation type="submission" date="2018-03" db="EMBL/GenBank/DDBJ databases">
        <title>Genomic Encyclopedia of Archaeal and Bacterial Type Strains, Phase II (KMG-II): from individual species to whole genera.</title>
        <authorList>
            <person name="Goeker M."/>
        </authorList>
    </citation>
    <scope>NUCLEOTIDE SEQUENCE [LARGE SCALE GENOMIC DNA]</scope>
    <source>
        <strain evidence="2 3">DSM 29328</strain>
    </source>
</reference>
<evidence type="ECO:0000256" key="1">
    <source>
        <dbReference type="SAM" id="MobiDB-lite"/>
    </source>
</evidence>
<accession>A0A2T0RSV9</accession>